<evidence type="ECO:0000256" key="7">
    <source>
        <dbReference type="SAM" id="Phobius"/>
    </source>
</evidence>
<evidence type="ECO:0000256" key="1">
    <source>
        <dbReference type="ARBA" id="ARBA00004651"/>
    </source>
</evidence>
<reference evidence="10" key="1">
    <citation type="submission" date="2016-11" db="EMBL/GenBank/DDBJ databases">
        <authorList>
            <person name="Varghese N."/>
            <person name="Submissions S."/>
        </authorList>
    </citation>
    <scope>NUCLEOTIDE SEQUENCE [LARGE SCALE GENOMIC DNA]</scope>
    <source>
        <strain evidence="10">DSM 17957</strain>
    </source>
</reference>
<organism evidence="9 10">
    <name type="scientific">Geosporobacter subterraneus DSM 17957</name>
    <dbReference type="NCBI Taxonomy" id="1121919"/>
    <lineage>
        <taxon>Bacteria</taxon>
        <taxon>Bacillati</taxon>
        <taxon>Bacillota</taxon>
        <taxon>Clostridia</taxon>
        <taxon>Peptostreptococcales</taxon>
        <taxon>Thermotaleaceae</taxon>
        <taxon>Geosporobacter</taxon>
    </lineage>
</organism>
<dbReference type="InterPro" id="IPR050638">
    <property type="entry name" value="AA-Vitamin_Transporters"/>
</dbReference>
<dbReference type="Proteomes" id="UP000184536">
    <property type="component" value="Unassembled WGS sequence"/>
</dbReference>
<dbReference type="EMBL" id="FQZV01000067">
    <property type="protein sequence ID" value="SHK05406.1"/>
    <property type="molecule type" value="Genomic_DNA"/>
</dbReference>
<keyword evidence="10" id="KW-1185">Reference proteome</keyword>
<evidence type="ECO:0000256" key="6">
    <source>
        <dbReference type="ARBA" id="ARBA00023136"/>
    </source>
</evidence>
<dbReference type="OrthoDB" id="9805239at2"/>
<feature type="transmembrane region" description="Helical" evidence="7">
    <location>
        <begin position="34"/>
        <end position="55"/>
    </location>
</feature>
<feature type="transmembrane region" description="Helical" evidence="7">
    <location>
        <begin position="123"/>
        <end position="145"/>
    </location>
</feature>
<feature type="transmembrane region" description="Helical" evidence="7">
    <location>
        <begin position="269"/>
        <end position="289"/>
    </location>
</feature>
<evidence type="ECO:0000313" key="10">
    <source>
        <dbReference type="Proteomes" id="UP000184536"/>
    </source>
</evidence>
<dbReference type="InterPro" id="IPR000620">
    <property type="entry name" value="EamA_dom"/>
</dbReference>
<gene>
    <name evidence="9" type="ORF">SAMN02745975_03541</name>
</gene>
<dbReference type="GO" id="GO:0005886">
    <property type="term" value="C:plasma membrane"/>
    <property type="evidence" value="ECO:0007669"/>
    <property type="project" value="UniProtKB-SubCell"/>
</dbReference>
<dbReference type="RefSeq" id="WP_110942523.1">
    <property type="nucleotide sequence ID" value="NZ_FQZV01000067.1"/>
</dbReference>
<feature type="domain" description="EamA" evidence="8">
    <location>
        <begin position="154"/>
        <end position="286"/>
    </location>
</feature>
<feature type="transmembrane region" description="Helical" evidence="7">
    <location>
        <begin position="67"/>
        <end position="89"/>
    </location>
</feature>
<evidence type="ECO:0000256" key="4">
    <source>
        <dbReference type="ARBA" id="ARBA00022692"/>
    </source>
</evidence>
<evidence type="ECO:0000256" key="2">
    <source>
        <dbReference type="ARBA" id="ARBA00007362"/>
    </source>
</evidence>
<feature type="domain" description="EamA" evidence="8">
    <location>
        <begin position="8"/>
        <end position="139"/>
    </location>
</feature>
<feature type="transmembrane region" description="Helical" evidence="7">
    <location>
        <begin position="181"/>
        <end position="201"/>
    </location>
</feature>
<comment type="subcellular location">
    <subcellularLocation>
        <location evidence="1">Cell membrane</location>
        <topology evidence="1">Multi-pass membrane protein</topology>
    </subcellularLocation>
</comment>
<evidence type="ECO:0000256" key="3">
    <source>
        <dbReference type="ARBA" id="ARBA00022475"/>
    </source>
</evidence>
<dbReference type="Pfam" id="PF00892">
    <property type="entry name" value="EamA"/>
    <property type="match status" value="2"/>
</dbReference>
<accession>A0A1M6PBU3</accession>
<keyword evidence="4 7" id="KW-0812">Transmembrane</keyword>
<dbReference type="Gene3D" id="1.10.3730.20">
    <property type="match status" value="1"/>
</dbReference>
<feature type="transmembrane region" description="Helical" evidence="7">
    <location>
        <begin position="213"/>
        <end position="233"/>
    </location>
</feature>
<dbReference type="AlphaFoldDB" id="A0A1M6PBU3"/>
<keyword evidence="3" id="KW-1003">Cell membrane</keyword>
<evidence type="ECO:0000259" key="8">
    <source>
        <dbReference type="Pfam" id="PF00892"/>
    </source>
</evidence>
<dbReference type="STRING" id="1121919.SAMN02745975_03541"/>
<feature type="transmembrane region" description="Helical" evidence="7">
    <location>
        <begin position="95"/>
        <end position="116"/>
    </location>
</feature>
<dbReference type="PANTHER" id="PTHR32322">
    <property type="entry name" value="INNER MEMBRANE TRANSPORTER"/>
    <property type="match status" value="1"/>
</dbReference>
<dbReference type="PANTHER" id="PTHR32322:SF18">
    <property type="entry name" value="S-ADENOSYLMETHIONINE_S-ADENOSYLHOMOCYSTEINE TRANSPORTER"/>
    <property type="match status" value="1"/>
</dbReference>
<feature type="transmembrane region" description="Helical" evidence="7">
    <location>
        <begin position="151"/>
        <end position="169"/>
    </location>
</feature>
<comment type="similarity">
    <text evidence="2">Belongs to the EamA transporter family.</text>
</comment>
<dbReference type="SUPFAM" id="SSF103481">
    <property type="entry name" value="Multidrug resistance efflux transporter EmrE"/>
    <property type="match status" value="2"/>
</dbReference>
<feature type="transmembrane region" description="Helical" evidence="7">
    <location>
        <begin position="245"/>
        <end position="263"/>
    </location>
</feature>
<keyword evidence="5 7" id="KW-1133">Transmembrane helix</keyword>
<evidence type="ECO:0000256" key="5">
    <source>
        <dbReference type="ARBA" id="ARBA00022989"/>
    </source>
</evidence>
<sequence>MSKYRVWFLLVVCNLFWAGNYVFGKYVVAEMSPLWITFSRWAVAAFVLLAIAHFHEKPDWKSVVKQWPAFIILGLLGFVGYNMVLYTALDYTSSTNAALVSAFGPGVMAIFSLFMLKEGISKLQITGIGLSLLGVLVVLTKGNILQVFQVAYNRGDVLMLAAVVMWTLYSIMGKKLNGIKPITATAMAALFAVVMMAPFAFAQGIDIANISSLAMIGISYMILFPSIGSFVFWNISVREIGASQAGIFLNLIPVFTALISWTLGERITLSQIGGGCLVFIGVYLTTGMLERNLAAKNVLEKQAEK</sequence>
<protein>
    <submittedName>
        <fullName evidence="9">Threonine/homoserine efflux transporter RhtA</fullName>
    </submittedName>
</protein>
<dbReference type="InterPro" id="IPR037185">
    <property type="entry name" value="EmrE-like"/>
</dbReference>
<name>A0A1M6PBU3_9FIRM</name>
<evidence type="ECO:0000313" key="9">
    <source>
        <dbReference type="EMBL" id="SHK05406.1"/>
    </source>
</evidence>
<proteinExistence type="inferred from homology"/>
<keyword evidence="6 7" id="KW-0472">Membrane</keyword>